<organism evidence="9 10">
    <name type="scientific">Priapulus caudatus</name>
    <name type="common">Priapulid worm</name>
    <dbReference type="NCBI Taxonomy" id="37621"/>
    <lineage>
        <taxon>Eukaryota</taxon>
        <taxon>Metazoa</taxon>
        <taxon>Ecdysozoa</taxon>
        <taxon>Scalidophora</taxon>
        <taxon>Priapulida</taxon>
        <taxon>Priapulimorpha</taxon>
        <taxon>Priapulimorphida</taxon>
        <taxon>Priapulidae</taxon>
        <taxon>Priapulus</taxon>
    </lineage>
</organism>
<feature type="transmembrane region" description="Helical" evidence="7">
    <location>
        <begin position="72"/>
        <end position="93"/>
    </location>
</feature>
<evidence type="ECO:0000313" key="9">
    <source>
        <dbReference type="Proteomes" id="UP000695022"/>
    </source>
</evidence>
<evidence type="ECO:0000259" key="8">
    <source>
        <dbReference type="PROSITE" id="PS50850"/>
    </source>
</evidence>
<dbReference type="InterPro" id="IPR020846">
    <property type="entry name" value="MFS_dom"/>
</dbReference>
<evidence type="ECO:0000256" key="4">
    <source>
        <dbReference type="ARBA" id="ARBA00022989"/>
    </source>
</evidence>
<name>A0ABM1DX20_PRICU</name>
<feature type="transmembrane region" description="Helical" evidence="7">
    <location>
        <begin position="256"/>
        <end position="279"/>
    </location>
</feature>
<dbReference type="NCBIfam" id="TIGR00879">
    <property type="entry name" value="SP"/>
    <property type="match status" value="1"/>
</dbReference>
<dbReference type="InterPro" id="IPR003663">
    <property type="entry name" value="Sugar/inositol_transpt"/>
</dbReference>
<comment type="similarity">
    <text evidence="6">Belongs to the major facilitator superfamily. Sugar transporter (TC 2.A.1.1) family.</text>
</comment>
<gene>
    <name evidence="10" type="primary">LOC106806868</name>
</gene>
<dbReference type="PANTHER" id="PTHR23503:SF8">
    <property type="entry name" value="FACILITATED GLUCOSE TRANSPORTER PROTEIN 1"/>
    <property type="match status" value="1"/>
</dbReference>
<evidence type="ECO:0000256" key="3">
    <source>
        <dbReference type="ARBA" id="ARBA00022692"/>
    </source>
</evidence>
<protein>
    <submittedName>
        <fullName evidence="10">Solute carrier family 2, facilitated glucose transporter member 1-like</fullName>
    </submittedName>
</protein>
<keyword evidence="3 7" id="KW-0812">Transmembrane</keyword>
<dbReference type="InterPro" id="IPR036259">
    <property type="entry name" value="MFS_trans_sf"/>
</dbReference>
<evidence type="ECO:0000256" key="7">
    <source>
        <dbReference type="SAM" id="Phobius"/>
    </source>
</evidence>
<dbReference type="InterPro" id="IPR005829">
    <property type="entry name" value="Sugar_transporter_CS"/>
</dbReference>
<keyword evidence="2 6" id="KW-0813">Transport</keyword>
<evidence type="ECO:0000256" key="1">
    <source>
        <dbReference type="ARBA" id="ARBA00004141"/>
    </source>
</evidence>
<dbReference type="PROSITE" id="PS00216">
    <property type="entry name" value="SUGAR_TRANSPORT_1"/>
    <property type="match status" value="1"/>
</dbReference>
<feature type="transmembrane region" description="Helical" evidence="7">
    <location>
        <begin position="12"/>
        <end position="36"/>
    </location>
</feature>
<dbReference type="SUPFAM" id="SSF103473">
    <property type="entry name" value="MFS general substrate transporter"/>
    <property type="match status" value="1"/>
</dbReference>
<evidence type="ECO:0000256" key="2">
    <source>
        <dbReference type="ARBA" id="ARBA00022448"/>
    </source>
</evidence>
<keyword evidence="5 7" id="KW-0472">Membrane</keyword>
<dbReference type="PROSITE" id="PS00217">
    <property type="entry name" value="SUGAR_TRANSPORT_2"/>
    <property type="match status" value="1"/>
</dbReference>
<feature type="transmembrane region" description="Helical" evidence="7">
    <location>
        <begin position="221"/>
        <end position="244"/>
    </location>
</feature>
<comment type="subcellular location">
    <subcellularLocation>
        <location evidence="1">Membrane</location>
        <topology evidence="1">Multi-pass membrane protein</topology>
    </subcellularLocation>
</comment>
<accession>A0ABM1DX20</accession>
<dbReference type="PRINTS" id="PR00171">
    <property type="entry name" value="SUGRTRNSPORT"/>
</dbReference>
<feature type="transmembrane region" description="Helical" evidence="7">
    <location>
        <begin position="286"/>
        <end position="309"/>
    </location>
</feature>
<feature type="domain" description="Major facilitator superfamily (MFS) profile" evidence="8">
    <location>
        <begin position="1"/>
        <end position="408"/>
    </location>
</feature>
<dbReference type="GeneID" id="106806868"/>
<feature type="transmembrane region" description="Helical" evidence="7">
    <location>
        <begin position="383"/>
        <end position="401"/>
    </location>
</feature>
<reference evidence="10" key="1">
    <citation type="submission" date="2025-08" db="UniProtKB">
        <authorList>
            <consortium name="RefSeq"/>
        </authorList>
    </citation>
    <scope>IDENTIFICATION</scope>
</reference>
<dbReference type="InterPro" id="IPR045263">
    <property type="entry name" value="GLUT"/>
</dbReference>
<dbReference type="Pfam" id="PF00083">
    <property type="entry name" value="Sugar_tr"/>
    <property type="match status" value="1"/>
</dbReference>
<dbReference type="RefSeq" id="XP_014664491.1">
    <property type="nucleotide sequence ID" value="XM_014809005.1"/>
</dbReference>
<sequence>MEGEISDSTLNLIWAITVAIFCVGGVFGGVTTAFWVTRFGRKRTLLANNLIAIIAGALMGLSKIAGSYEMLILGRLLIGLNAGLNSGAGPMYLTEISPVNLRGALGSMHQLVVTISILVSQLLGLPSILGSKTGWPFLLALTIVAAIFQLVTLPFCPESPKYLLIDKQQEGRAQKALITLRNSSEVYEEMDEMKSENQKLLSEPKVAFKDLFVVRALRMPLLITVIMMLSQQLSGINAVMYYSTSIFTKAQLSTTGAMWATIGVGCINVIMTVISVVLVEKAGRRTLHLIGLGGMLLMTVLLTITLVLIKKEMLWATWICVIGVFLFVIFFATGPGSIPWFIAAELFGQGARPAAMTIGVVANWSANFLVGLCFPLLQSSIDQYVFLVFTGSLLFFWLFTYKFVPETKGRPIEEITAMFKSNALGGNSQQI</sequence>
<dbReference type="Proteomes" id="UP000695022">
    <property type="component" value="Unplaced"/>
</dbReference>
<evidence type="ECO:0000313" key="10">
    <source>
        <dbReference type="RefSeq" id="XP_014664491.1"/>
    </source>
</evidence>
<feature type="transmembrane region" description="Helical" evidence="7">
    <location>
        <begin position="45"/>
        <end position="66"/>
    </location>
</feature>
<keyword evidence="4 7" id="KW-1133">Transmembrane helix</keyword>
<dbReference type="PANTHER" id="PTHR23503">
    <property type="entry name" value="SOLUTE CARRIER FAMILY 2"/>
    <property type="match status" value="1"/>
</dbReference>
<feature type="transmembrane region" description="Helical" evidence="7">
    <location>
        <begin position="354"/>
        <end position="377"/>
    </location>
</feature>
<feature type="transmembrane region" description="Helical" evidence="7">
    <location>
        <begin position="315"/>
        <end position="342"/>
    </location>
</feature>
<dbReference type="InterPro" id="IPR005828">
    <property type="entry name" value="MFS_sugar_transport-like"/>
</dbReference>
<keyword evidence="9" id="KW-1185">Reference proteome</keyword>
<feature type="transmembrane region" description="Helical" evidence="7">
    <location>
        <begin position="135"/>
        <end position="156"/>
    </location>
</feature>
<dbReference type="Gene3D" id="1.20.1250.20">
    <property type="entry name" value="MFS general substrate transporter like domains"/>
    <property type="match status" value="1"/>
</dbReference>
<dbReference type="PROSITE" id="PS50850">
    <property type="entry name" value="MFS"/>
    <property type="match status" value="1"/>
</dbReference>
<proteinExistence type="inferred from homology"/>
<evidence type="ECO:0000256" key="5">
    <source>
        <dbReference type="ARBA" id="ARBA00023136"/>
    </source>
</evidence>
<evidence type="ECO:0000256" key="6">
    <source>
        <dbReference type="RuleBase" id="RU003346"/>
    </source>
</evidence>
<feature type="transmembrane region" description="Helical" evidence="7">
    <location>
        <begin position="105"/>
        <end position="129"/>
    </location>
</feature>